<dbReference type="EMBL" id="CAXAMN010011079">
    <property type="protein sequence ID" value="CAK9033628.1"/>
    <property type="molecule type" value="Genomic_DNA"/>
</dbReference>
<accession>A0ABP0L385</accession>
<keyword evidence="3" id="KW-1185">Reference proteome</keyword>
<protein>
    <submittedName>
        <fullName evidence="2">Uncharacterized protein</fullName>
    </submittedName>
</protein>
<name>A0ABP0L385_9DINO</name>
<reference evidence="2 3" key="1">
    <citation type="submission" date="2024-02" db="EMBL/GenBank/DDBJ databases">
        <authorList>
            <person name="Chen Y."/>
            <person name="Shah S."/>
            <person name="Dougan E. K."/>
            <person name="Thang M."/>
            <person name="Chan C."/>
        </authorList>
    </citation>
    <scope>NUCLEOTIDE SEQUENCE [LARGE SCALE GENOMIC DNA]</scope>
</reference>
<organism evidence="2 3">
    <name type="scientific">Durusdinium trenchii</name>
    <dbReference type="NCBI Taxonomy" id="1381693"/>
    <lineage>
        <taxon>Eukaryota</taxon>
        <taxon>Sar</taxon>
        <taxon>Alveolata</taxon>
        <taxon>Dinophyceae</taxon>
        <taxon>Suessiales</taxon>
        <taxon>Symbiodiniaceae</taxon>
        <taxon>Durusdinium</taxon>
    </lineage>
</organism>
<feature type="compositionally biased region" description="Basic and acidic residues" evidence="1">
    <location>
        <begin position="191"/>
        <end position="203"/>
    </location>
</feature>
<evidence type="ECO:0000256" key="1">
    <source>
        <dbReference type="SAM" id="MobiDB-lite"/>
    </source>
</evidence>
<dbReference type="Proteomes" id="UP001642484">
    <property type="component" value="Unassembled WGS sequence"/>
</dbReference>
<evidence type="ECO:0000313" key="2">
    <source>
        <dbReference type="EMBL" id="CAK9033628.1"/>
    </source>
</evidence>
<feature type="compositionally biased region" description="Pro residues" evidence="1">
    <location>
        <begin position="258"/>
        <end position="267"/>
    </location>
</feature>
<evidence type="ECO:0000313" key="3">
    <source>
        <dbReference type="Proteomes" id="UP001642484"/>
    </source>
</evidence>
<proteinExistence type="predicted"/>
<sequence>MVDRLPVEEGWVYGQKPKEPEAPPDLDSLFEAAGVPDQLTSGQPPFSPEWYAGAKERQRLRDLEIEQLQGLRNDSRHHWAELVWTDLQMWQDRIDFTVALPEPLADLQALLARTKHERPDDVFGFEAIQTIADQAEVRQVQVREDLADAKQRMTDIEDKVRQQEAADEAAEKERLERKRLAEKRRRRAERVLKRNEALLRGEDPPPVIEDSDLEPVTETELHEETGELLQDTFEGEDMPEEAPPPLQRGGMARELPPLQDPPMPPLS</sequence>
<feature type="region of interest" description="Disordered" evidence="1">
    <location>
        <begin position="191"/>
        <end position="267"/>
    </location>
</feature>
<feature type="region of interest" description="Disordered" evidence="1">
    <location>
        <begin position="1"/>
        <end position="29"/>
    </location>
</feature>
<gene>
    <name evidence="2" type="ORF">CCMP2556_LOCUS19150</name>
</gene>
<comment type="caution">
    <text evidence="2">The sequence shown here is derived from an EMBL/GenBank/DDBJ whole genome shotgun (WGS) entry which is preliminary data.</text>
</comment>
<dbReference type="GO" id="GO:0016301">
    <property type="term" value="F:kinase activity"/>
    <property type="evidence" value="ECO:0007669"/>
    <property type="project" value="UniProtKB-KW"/>
</dbReference>